<dbReference type="Pfam" id="PF02518">
    <property type="entry name" value="HATPase_c"/>
    <property type="match status" value="1"/>
</dbReference>
<dbReference type="InterPro" id="IPR005467">
    <property type="entry name" value="His_kinase_dom"/>
</dbReference>
<name>A0A919K199_9ACTN</name>
<dbReference type="PRINTS" id="PR00344">
    <property type="entry name" value="BCTRLSENSOR"/>
</dbReference>
<comment type="subcellular location">
    <subcellularLocation>
        <location evidence="2">Cell membrane</location>
    </subcellularLocation>
</comment>
<dbReference type="CDD" id="cd00075">
    <property type="entry name" value="HATPase"/>
    <property type="match status" value="1"/>
</dbReference>
<keyword evidence="7" id="KW-0902">Two-component regulatory system</keyword>
<dbReference type="SUPFAM" id="SSF47384">
    <property type="entry name" value="Homodimeric domain of signal transducing histidine kinase"/>
    <property type="match status" value="1"/>
</dbReference>
<keyword evidence="6" id="KW-0418">Kinase</keyword>
<evidence type="ECO:0000256" key="8">
    <source>
        <dbReference type="SAM" id="MobiDB-lite"/>
    </source>
</evidence>
<dbReference type="SUPFAM" id="SSF55874">
    <property type="entry name" value="ATPase domain of HSP90 chaperone/DNA topoisomerase II/histidine kinase"/>
    <property type="match status" value="1"/>
</dbReference>
<proteinExistence type="predicted"/>
<dbReference type="InterPro" id="IPR036097">
    <property type="entry name" value="HisK_dim/P_sf"/>
</dbReference>
<reference evidence="10" key="1">
    <citation type="submission" date="2021-01" db="EMBL/GenBank/DDBJ databases">
        <title>Whole genome shotgun sequence of Actinoplanes rishiriensis NBRC 108556.</title>
        <authorList>
            <person name="Komaki H."/>
            <person name="Tamura T."/>
        </authorList>
    </citation>
    <scope>NUCLEOTIDE SEQUENCE</scope>
    <source>
        <strain evidence="10">NBRC 108556</strain>
    </source>
</reference>
<gene>
    <name evidence="10" type="ORF">Ari01nite_46750</name>
</gene>
<keyword evidence="4" id="KW-0597">Phosphoprotein</keyword>
<evidence type="ECO:0000256" key="5">
    <source>
        <dbReference type="ARBA" id="ARBA00022679"/>
    </source>
</evidence>
<dbReference type="Proteomes" id="UP000636960">
    <property type="component" value="Unassembled WGS sequence"/>
</dbReference>
<organism evidence="10 11">
    <name type="scientific">Paractinoplanes rishiriensis</name>
    <dbReference type="NCBI Taxonomy" id="1050105"/>
    <lineage>
        <taxon>Bacteria</taxon>
        <taxon>Bacillati</taxon>
        <taxon>Actinomycetota</taxon>
        <taxon>Actinomycetes</taxon>
        <taxon>Micromonosporales</taxon>
        <taxon>Micromonosporaceae</taxon>
        <taxon>Paractinoplanes</taxon>
    </lineage>
</organism>
<dbReference type="InterPro" id="IPR050736">
    <property type="entry name" value="Sensor_HK_Regulatory"/>
</dbReference>
<evidence type="ECO:0000256" key="1">
    <source>
        <dbReference type="ARBA" id="ARBA00000085"/>
    </source>
</evidence>
<dbReference type="PANTHER" id="PTHR43711">
    <property type="entry name" value="TWO-COMPONENT HISTIDINE KINASE"/>
    <property type="match status" value="1"/>
</dbReference>
<dbReference type="EC" id="2.7.13.3" evidence="3"/>
<dbReference type="AlphaFoldDB" id="A0A919K199"/>
<dbReference type="InterPro" id="IPR003661">
    <property type="entry name" value="HisK_dim/P_dom"/>
</dbReference>
<feature type="domain" description="Histidine kinase" evidence="9">
    <location>
        <begin position="15"/>
        <end position="223"/>
    </location>
</feature>
<accession>A0A919K199</accession>
<comment type="catalytic activity">
    <reaction evidence="1">
        <text>ATP + protein L-histidine = ADP + protein N-phospho-L-histidine.</text>
        <dbReference type="EC" id="2.7.13.3"/>
    </reaction>
</comment>
<evidence type="ECO:0000313" key="10">
    <source>
        <dbReference type="EMBL" id="GIE97210.1"/>
    </source>
</evidence>
<evidence type="ECO:0000256" key="2">
    <source>
        <dbReference type="ARBA" id="ARBA00004236"/>
    </source>
</evidence>
<sequence length="263" mass="27792">MPTTREDELRALLIMASHDLKSPLAALSVHLEILREDHGDKLDLSGMERALRRVTRLAEDMLSYATAEQTDLAAAPAELGDLVADVILDHGPGAATGPVTVAGVLPAVRADARLLRHVLDNLIGNAIKYTPSGSAARVTVAAHQLPGGTVRVEVADRGIGLPAADRDRAFDAFHRCANSDGYPGTGLGLAICRRIVERHGGRIGVDENPGGGSRFWFTLPAERAGSEEPTLVTRPRRAAPPLDPPRRKPAVSASLGLAATATR</sequence>
<protein>
    <recommendedName>
        <fullName evidence="3">histidine kinase</fullName>
        <ecNumber evidence="3">2.7.13.3</ecNumber>
    </recommendedName>
</protein>
<dbReference type="Gene3D" id="3.30.565.10">
    <property type="entry name" value="Histidine kinase-like ATPase, C-terminal domain"/>
    <property type="match status" value="1"/>
</dbReference>
<evidence type="ECO:0000256" key="6">
    <source>
        <dbReference type="ARBA" id="ARBA00022777"/>
    </source>
</evidence>
<dbReference type="InterPro" id="IPR003594">
    <property type="entry name" value="HATPase_dom"/>
</dbReference>
<evidence type="ECO:0000259" key="9">
    <source>
        <dbReference type="PROSITE" id="PS50109"/>
    </source>
</evidence>
<feature type="region of interest" description="Disordered" evidence="8">
    <location>
        <begin position="226"/>
        <end position="263"/>
    </location>
</feature>
<dbReference type="FunFam" id="3.30.565.10:FF:000006">
    <property type="entry name" value="Sensor histidine kinase WalK"/>
    <property type="match status" value="1"/>
</dbReference>
<dbReference type="InterPro" id="IPR036890">
    <property type="entry name" value="HATPase_C_sf"/>
</dbReference>
<dbReference type="PANTHER" id="PTHR43711:SF1">
    <property type="entry name" value="HISTIDINE KINASE 1"/>
    <property type="match status" value="1"/>
</dbReference>
<dbReference type="Pfam" id="PF00512">
    <property type="entry name" value="HisKA"/>
    <property type="match status" value="1"/>
</dbReference>
<dbReference type="CDD" id="cd00082">
    <property type="entry name" value="HisKA"/>
    <property type="match status" value="1"/>
</dbReference>
<evidence type="ECO:0000256" key="7">
    <source>
        <dbReference type="ARBA" id="ARBA00023012"/>
    </source>
</evidence>
<dbReference type="EMBL" id="BOMV01000055">
    <property type="protein sequence ID" value="GIE97210.1"/>
    <property type="molecule type" value="Genomic_DNA"/>
</dbReference>
<dbReference type="SMART" id="SM00387">
    <property type="entry name" value="HATPase_c"/>
    <property type="match status" value="1"/>
</dbReference>
<dbReference type="RefSeq" id="WP_203783943.1">
    <property type="nucleotide sequence ID" value="NZ_BOMV01000055.1"/>
</dbReference>
<evidence type="ECO:0000313" key="11">
    <source>
        <dbReference type="Proteomes" id="UP000636960"/>
    </source>
</evidence>
<keyword evidence="11" id="KW-1185">Reference proteome</keyword>
<comment type="caution">
    <text evidence="10">The sequence shown here is derived from an EMBL/GenBank/DDBJ whole genome shotgun (WGS) entry which is preliminary data.</text>
</comment>
<dbReference type="InterPro" id="IPR004358">
    <property type="entry name" value="Sig_transdc_His_kin-like_C"/>
</dbReference>
<dbReference type="GO" id="GO:0005886">
    <property type="term" value="C:plasma membrane"/>
    <property type="evidence" value="ECO:0007669"/>
    <property type="project" value="UniProtKB-SubCell"/>
</dbReference>
<keyword evidence="5" id="KW-0808">Transferase</keyword>
<dbReference type="GO" id="GO:0000155">
    <property type="term" value="F:phosphorelay sensor kinase activity"/>
    <property type="evidence" value="ECO:0007669"/>
    <property type="project" value="InterPro"/>
</dbReference>
<dbReference type="SMART" id="SM00388">
    <property type="entry name" value="HisKA"/>
    <property type="match status" value="1"/>
</dbReference>
<evidence type="ECO:0000256" key="3">
    <source>
        <dbReference type="ARBA" id="ARBA00012438"/>
    </source>
</evidence>
<evidence type="ECO:0000256" key="4">
    <source>
        <dbReference type="ARBA" id="ARBA00022553"/>
    </source>
</evidence>
<dbReference type="PROSITE" id="PS50109">
    <property type="entry name" value="HIS_KIN"/>
    <property type="match status" value="1"/>
</dbReference>
<dbReference type="Gene3D" id="1.10.287.130">
    <property type="match status" value="1"/>
</dbReference>